<evidence type="ECO:0000256" key="5">
    <source>
        <dbReference type="RuleBase" id="RU003968"/>
    </source>
</evidence>
<dbReference type="Gene3D" id="3.50.50.60">
    <property type="entry name" value="FAD/NAD(P)-binding domain"/>
    <property type="match status" value="1"/>
</dbReference>
<dbReference type="EMBL" id="CAXAMN010019002">
    <property type="protein sequence ID" value="CAK9053561.1"/>
    <property type="molecule type" value="Genomic_DNA"/>
</dbReference>
<evidence type="ECO:0000313" key="10">
    <source>
        <dbReference type="Proteomes" id="UP001642484"/>
    </source>
</evidence>
<dbReference type="Pfam" id="PF05199">
    <property type="entry name" value="GMC_oxred_C"/>
    <property type="match status" value="1"/>
</dbReference>
<dbReference type="PANTHER" id="PTHR11552">
    <property type="entry name" value="GLUCOSE-METHANOL-CHOLINE GMC OXIDOREDUCTASE"/>
    <property type="match status" value="1"/>
</dbReference>
<feature type="domain" description="Glucose-methanol-choline oxidoreductase N-terminal" evidence="8">
    <location>
        <begin position="358"/>
        <end position="372"/>
    </location>
</feature>
<feature type="region of interest" description="Disordered" evidence="6">
    <location>
        <begin position="687"/>
        <end position="745"/>
    </location>
</feature>
<keyword evidence="10" id="KW-1185">Reference proteome</keyword>
<accession>A0ABP0MQ02</accession>
<dbReference type="SUPFAM" id="SSF54373">
    <property type="entry name" value="FAD-linked reductases, C-terminal domain"/>
    <property type="match status" value="1"/>
</dbReference>
<evidence type="ECO:0000256" key="6">
    <source>
        <dbReference type="SAM" id="MobiDB-lite"/>
    </source>
</evidence>
<evidence type="ECO:0000256" key="2">
    <source>
        <dbReference type="ARBA" id="ARBA00010790"/>
    </source>
</evidence>
<evidence type="ECO:0000259" key="8">
    <source>
        <dbReference type="PROSITE" id="PS00624"/>
    </source>
</evidence>
<comment type="cofactor">
    <cofactor evidence="1">
        <name>FAD</name>
        <dbReference type="ChEBI" id="CHEBI:57692"/>
    </cofactor>
</comment>
<keyword evidence="4 5" id="KW-0274">FAD</keyword>
<comment type="similarity">
    <text evidence="2 5">Belongs to the GMC oxidoreductase family.</text>
</comment>
<evidence type="ECO:0000256" key="3">
    <source>
        <dbReference type="ARBA" id="ARBA00022630"/>
    </source>
</evidence>
<name>A0ABP0MQ02_9DINO</name>
<dbReference type="Gene3D" id="1.10.510.10">
    <property type="entry name" value="Transferase(Phosphotransferase) domain 1"/>
    <property type="match status" value="1"/>
</dbReference>
<dbReference type="PROSITE" id="PS00624">
    <property type="entry name" value="GMC_OXRED_2"/>
    <property type="match status" value="1"/>
</dbReference>
<dbReference type="SUPFAM" id="SSF56112">
    <property type="entry name" value="Protein kinase-like (PK-like)"/>
    <property type="match status" value="1"/>
</dbReference>
<evidence type="ECO:0000256" key="1">
    <source>
        <dbReference type="ARBA" id="ARBA00001974"/>
    </source>
</evidence>
<dbReference type="InterPro" id="IPR007867">
    <property type="entry name" value="GMC_OxRtase_C"/>
</dbReference>
<evidence type="ECO:0000313" key="9">
    <source>
        <dbReference type="EMBL" id="CAK9053561.1"/>
    </source>
</evidence>
<keyword evidence="3 5" id="KW-0285">Flavoprotein</keyword>
<comment type="caution">
    <text evidence="9">The sequence shown here is derived from an EMBL/GenBank/DDBJ whole genome shotgun (WGS) entry which is preliminary data.</text>
</comment>
<dbReference type="SUPFAM" id="SSF51905">
    <property type="entry name" value="FAD/NAD(P)-binding domain"/>
    <property type="match status" value="1"/>
</dbReference>
<organism evidence="9 10">
    <name type="scientific">Durusdinium trenchii</name>
    <dbReference type="NCBI Taxonomy" id="1381693"/>
    <lineage>
        <taxon>Eukaryota</taxon>
        <taxon>Sar</taxon>
        <taxon>Alveolata</taxon>
        <taxon>Dinophyceae</taxon>
        <taxon>Suessiales</taxon>
        <taxon>Symbiodiniaceae</taxon>
        <taxon>Durusdinium</taxon>
    </lineage>
</organism>
<dbReference type="InterPro" id="IPR011009">
    <property type="entry name" value="Kinase-like_dom_sf"/>
</dbReference>
<dbReference type="Proteomes" id="UP001642484">
    <property type="component" value="Unassembled WGS sequence"/>
</dbReference>
<feature type="compositionally biased region" description="Basic residues" evidence="6">
    <location>
        <begin position="733"/>
        <end position="745"/>
    </location>
</feature>
<dbReference type="Gene3D" id="3.30.560.10">
    <property type="entry name" value="Glucose Oxidase, domain 3"/>
    <property type="match status" value="1"/>
</dbReference>
<evidence type="ECO:0000256" key="4">
    <source>
        <dbReference type="ARBA" id="ARBA00022827"/>
    </source>
</evidence>
<reference evidence="9 10" key="1">
    <citation type="submission" date="2024-02" db="EMBL/GenBank/DDBJ databases">
        <authorList>
            <person name="Chen Y."/>
            <person name="Shah S."/>
            <person name="Dougan E. K."/>
            <person name="Thang M."/>
            <person name="Chan C."/>
        </authorList>
    </citation>
    <scope>NUCLEOTIDE SEQUENCE [LARGE SCALE GENOMIC DNA]</scope>
</reference>
<proteinExistence type="inferred from homology"/>
<dbReference type="PRINTS" id="PR00411">
    <property type="entry name" value="PNDRDTASEI"/>
</dbReference>
<dbReference type="PANTHER" id="PTHR11552:SF147">
    <property type="entry name" value="CHOLINE DEHYDROGENASE, MITOCHONDRIAL"/>
    <property type="match status" value="1"/>
</dbReference>
<gene>
    <name evidence="9" type="ORF">CCMP2556_LOCUS26906</name>
</gene>
<protein>
    <recommendedName>
        <fullName evidence="7 8">Glucose-methanol-choline oxidoreductase N-terminal domain-containing protein</fullName>
    </recommendedName>
</protein>
<dbReference type="InterPro" id="IPR012132">
    <property type="entry name" value="GMC_OxRdtase"/>
</dbReference>
<dbReference type="InterPro" id="IPR036188">
    <property type="entry name" value="FAD/NAD-bd_sf"/>
</dbReference>
<feature type="domain" description="Glucose-methanol-choline oxidoreductase N-terminal" evidence="7">
    <location>
        <begin position="169"/>
        <end position="192"/>
    </location>
</feature>
<evidence type="ECO:0000259" key="7">
    <source>
        <dbReference type="PROSITE" id="PS00623"/>
    </source>
</evidence>
<dbReference type="PROSITE" id="PS00623">
    <property type="entry name" value="GMC_OXRED_1"/>
    <property type="match status" value="1"/>
</dbReference>
<dbReference type="Pfam" id="PF00732">
    <property type="entry name" value="GMC_oxred_N"/>
    <property type="match status" value="1"/>
</dbReference>
<dbReference type="InterPro" id="IPR000172">
    <property type="entry name" value="GMC_OxRdtase_N"/>
</dbReference>
<sequence length="1098" mass="120766">MDAASSVTCALAALALRLKNGQLTTAGKALLGALPILLMQWRQRLQRQKAARGKHPGTAEQRALCFNPAIQKEDFEERFIGTKEALESGSFDYIVVGSGSAGCPLAARLAKAGASVLLVEAGGEAQRSMEVQMPKKMWRLWQSEVDWGFRSVPQEKLLPPGRRLDMERGKTLGGSSAINYNMWVRGAPEDYDRWAEEFQCQGWSYQEVLPHFKSVERVSAAIGDASGDAASSAAAFRGRGGAVKVNTLHPPMEEVEDFLRACEETGDARNEDYNGPRLPGVGYTQFNTEGGREDCFNAFIEPILRWYPNLHVASETFCRKVLLEKTDGQVRATGVQVELRTGDILEVKCRREVVLSAGALLTPQILMLSGIGEAKHLKEHGIECVRELPVGQNLQDHPLVPTVLLGEPKEETMPRAAYRNSSSLNAQLFWQSEVDKKREEELKRPLGADIQIILVNRPDPSMGLKAGIHLLGQNVFHRLSSDYRRDYKVLTDFIAFLLRNVFKLESVKSAFTQRFYSVTMLNNHAQSRGTVRLASANPHDLPIVDPQYFTDPDDVKALIQGYRRIRAIMTHPIMTKHFDPAGAVPVPASDAPDSEIDNYIRSNAQTTWHYSCTTPMGPIGDPKAVCDVGGRVQGVAKLRVCDAGLMPKIVSGNTNCPCIMMGDKIGALMASDFAAAAASAAPGVSPVALKSSLRGPSKAPPVRPPFESAGLGRFDPGAQQEKQRQGESQSRVRASHARVTGGKRQRLSDLVPLPLRIPSFVSSELDGRRVRLAMSRLPGHPLDRLFDEAQFSVSEAIGCARALLEQLAPTMAAISKVTYHRDVNAHNILAHLEGDRPPVSFGLVDFGLAVDASTWMDVSAANPLGKSEWEYLDVGGDCRYWPVSAWRQFEAGCKVLSQEEPLCTEYQTHLDLQGLGLTALQLLTSLLPATEVPELKGLKEAWRAYWDDASAYWASLLETFRSGGDWCTLKQDFIARKVHQLMATRLGALRWALHRALGAAAAANLTGEDSWPPGSASLFWALLAMVSCGERLETGWSEVCTRLARHGYVLPEPKRQKPRKEPKATLLGYTNKLKSLTAKVQELSMDFERLLPPLGEAR</sequence>